<dbReference type="Proteomes" id="UP000325780">
    <property type="component" value="Unassembled WGS sequence"/>
</dbReference>
<feature type="compositionally biased region" description="Polar residues" evidence="1">
    <location>
        <begin position="12"/>
        <end position="21"/>
    </location>
</feature>
<proteinExistence type="predicted"/>
<evidence type="ECO:0000256" key="1">
    <source>
        <dbReference type="SAM" id="MobiDB-lite"/>
    </source>
</evidence>
<dbReference type="EMBL" id="ML742052">
    <property type="protein sequence ID" value="KAE8152475.1"/>
    <property type="molecule type" value="Genomic_DNA"/>
</dbReference>
<reference evidence="2 3" key="1">
    <citation type="submission" date="2019-04" db="EMBL/GenBank/DDBJ databases">
        <title>Friends and foes A comparative genomics study of 23 Aspergillus species from section Flavi.</title>
        <authorList>
            <consortium name="DOE Joint Genome Institute"/>
            <person name="Kjaerbolling I."/>
            <person name="Vesth T."/>
            <person name="Frisvad J.C."/>
            <person name="Nybo J.L."/>
            <person name="Theobald S."/>
            <person name="Kildgaard S."/>
            <person name="Isbrandt T."/>
            <person name="Kuo A."/>
            <person name="Sato A."/>
            <person name="Lyhne E.K."/>
            <person name="Kogle M.E."/>
            <person name="Wiebenga A."/>
            <person name="Kun R.S."/>
            <person name="Lubbers R.J."/>
            <person name="Makela M.R."/>
            <person name="Barry K."/>
            <person name="Chovatia M."/>
            <person name="Clum A."/>
            <person name="Daum C."/>
            <person name="Haridas S."/>
            <person name="He G."/>
            <person name="LaButti K."/>
            <person name="Lipzen A."/>
            <person name="Mondo S."/>
            <person name="Riley R."/>
            <person name="Salamov A."/>
            <person name="Simmons B.A."/>
            <person name="Magnuson J.K."/>
            <person name="Henrissat B."/>
            <person name="Mortensen U.H."/>
            <person name="Larsen T.O."/>
            <person name="Devries R.P."/>
            <person name="Grigoriev I.V."/>
            <person name="Machida M."/>
            <person name="Baker S.E."/>
            <person name="Andersen M.R."/>
        </authorList>
    </citation>
    <scope>NUCLEOTIDE SEQUENCE [LARGE SCALE GENOMIC DNA]</scope>
    <source>
        <strain evidence="2 3">IBT 18842</strain>
    </source>
</reference>
<feature type="compositionally biased region" description="Basic residues" evidence="1">
    <location>
        <begin position="1"/>
        <end position="11"/>
    </location>
</feature>
<protein>
    <submittedName>
        <fullName evidence="2">Uncharacterized protein</fullName>
    </submittedName>
</protein>
<evidence type="ECO:0000313" key="3">
    <source>
        <dbReference type="Proteomes" id="UP000325780"/>
    </source>
</evidence>
<name>A0A5N6U1J3_ASPAV</name>
<dbReference type="OrthoDB" id="4455544at2759"/>
<sequence length="1003" mass="111985">MSRLKGLRSFHRSSPSETNITDGPDIPWELIGPGKVHLLQELEGLYWAGVETEIENIINTLRIWQRPEHAGFAINEKEVDDIRGFDAFLGQVCQESRAFAARFGWEAAGQSSVQNVAYKEALRNVFLDTRAEYSSKRIRGDVRERLHDMPQLSGVELHAWALLQSAGFLDIDQLIEHRSLPNASKEQCPEIPQLSLSRFDTDYVPQIVPLKCDECSGIICGSMFTKASPNTNDLQRTIHTICEDCYWSHHYGDVAFVKQYKHCVLSDSIDPKTSGELCQCLGVPHFDKKGHPRALFPLNDDDKHVSHSNGHKCTILRLPELVACAKYDSLTNTTKADRKKERRYSDVPWLGKLVNGSRHKHIAKSSYTHSTEGRNRSIALESKVKKGQTPMSKVQLFNGAQTISIARELPIVPEANEDIPFFLRQRTENYPFTDVHMALRIGPLVIENSASHAKSGATISLREPLVFHERSVRDSLQRYLALEDNSKRLLWQRKRHAGRPKRYKAILKQIVGAPFTGVLSQYPESEQEREIIELIVDGSERSHNTDKPPSELEKHPHSAISNILEKLRKLLGPRVKIYLHSVAQQLLDPTNPLQWNKTSNNCRSFCNSLISTELFEPLVNGPCMEFKSPLYLMSFVCLPEINLHRETTSKHDVPLGLTEEYLLRFYYGRHNEADLIDTLQEYWYDWGAFGGPLYKHQDLFPWDCTEAYKCSTTKCGTCTLSKHIWAFPFDTFSIIALHLSRDKHVYPPTPQPWPQDRLTILTASLILTRAAAAMAQSPRFTQSTAWLHHKIQGLRLDPSLTRVRLGGIHRAQPSSHYYEAGTCSRYFLAGWALNRHEDKIARYEEVRNKRANMLDMPKRKRRFSRYDANPVKGFDRLFDGFWGVEDGYVDCQDQDLGGYGCGGLQVPGFGKPVTADAQLGGVCDYEQERANEAVAAVNCGSGCGSPVAPSVACGSASYGGAISSCGGGGGGSSSSSGGDGGGFSGCGSSSGGGGGGFGNDSYT</sequence>
<keyword evidence="3" id="KW-1185">Reference proteome</keyword>
<evidence type="ECO:0000313" key="2">
    <source>
        <dbReference type="EMBL" id="KAE8152475.1"/>
    </source>
</evidence>
<organism evidence="2 3">
    <name type="scientific">Aspergillus avenaceus</name>
    <dbReference type="NCBI Taxonomy" id="36643"/>
    <lineage>
        <taxon>Eukaryota</taxon>
        <taxon>Fungi</taxon>
        <taxon>Dikarya</taxon>
        <taxon>Ascomycota</taxon>
        <taxon>Pezizomycotina</taxon>
        <taxon>Eurotiomycetes</taxon>
        <taxon>Eurotiomycetidae</taxon>
        <taxon>Eurotiales</taxon>
        <taxon>Aspergillaceae</taxon>
        <taxon>Aspergillus</taxon>
        <taxon>Aspergillus subgen. Circumdati</taxon>
    </lineage>
</organism>
<feature type="region of interest" description="Disordered" evidence="1">
    <location>
        <begin position="1"/>
        <end position="25"/>
    </location>
</feature>
<gene>
    <name evidence="2" type="ORF">BDV25DRAFT_65015</name>
</gene>
<accession>A0A5N6U1J3</accession>
<dbReference type="AlphaFoldDB" id="A0A5N6U1J3"/>